<keyword evidence="3" id="KW-1185">Reference proteome</keyword>
<accession>A0A9Q3F1G2</accession>
<proteinExistence type="predicted"/>
<gene>
    <name evidence="2" type="ORF">O181_068381</name>
</gene>
<dbReference type="AlphaFoldDB" id="A0A9Q3F1G2"/>
<dbReference type="Proteomes" id="UP000765509">
    <property type="component" value="Unassembled WGS sequence"/>
</dbReference>
<reference evidence="2" key="1">
    <citation type="submission" date="2021-03" db="EMBL/GenBank/DDBJ databases">
        <title>Draft genome sequence of rust myrtle Austropuccinia psidii MF-1, a brazilian biotype.</title>
        <authorList>
            <person name="Quecine M.C."/>
            <person name="Pachon D.M.R."/>
            <person name="Bonatelli M.L."/>
            <person name="Correr F.H."/>
            <person name="Franceschini L.M."/>
            <person name="Leite T.F."/>
            <person name="Margarido G.R.A."/>
            <person name="Almeida C.A."/>
            <person name="Ferrarezi J.A."/>
            <person name="Labate C.A."/>
        </authorList>
    </citation>
    <scope>NUCLEOTIDE SEQUENCE</scope>
    <source>
        <strain evidence="2">MF-1</strain>
    </source>
</reference>
<sequence>MEGEASFRGGGMKSRRSRSFYGLLCGYPGISQGPRRRLGEAKDEEAEGSVEEGASKETEVEASSGGAPAASKTPKLALSNQPITSQDA</sequence>
<dbReference type="EMBL" id="AVOT02034547">
    <property type="protein sequence ID" value="MBW0528666.1"/>
    <property type="molecule type" value="Genomic_DNA"/>
</dbReference>
<feature type="compositionally biased region" description="Polar residues" evidence="1">
    <location>
        <begin position="78"/>
        <end position="88"/>
    </location>
</feature>
<name>A0A9Q3F1G2_9BASI</name>
<comment type="caution">
    <text evidence="2">The sequence shown here is derived from an EMBL/GenBank/DDBJ whole genome shotgun (WGS) entry which is preliminary data.</text>
</comment>
<evidence type="ECO:0000313" key="3">
    <source>
        <dbReference type="Proteomes" id="UP000765509"/>
    </source>
</evidence>
<feature type="region of interest" description="Disordered" evidence="1">
    <location>
        <begin position="27"/>
        <end position="88"/>
    </location>
</feature>
<protein>
    <submittedName>
        <fullName evidence="2">Uncharacterized protein</fullName>
    </submittedName>
</protein>
<evidence type="ECO:0000313" key="2">
    <source>
        <dbReference type="EMBL" id="MBW0528666.1"/>
    </source>
</evidence>
<organism evidence="2 3">
    <name type="scientific">Austropuccinia psidii MF-1</name>
    <dbReference type="NCBI Taxonomy" id="1389203"/>
    <lineage>
        <taxon>Eukaryota</taxon>
        <taxon>Fungi</taxon>
        <taxon>Dikarya</taxon>
        <taxon>Basidiomycota</taxon>
        <taxon>Pucciniomycotina</taxon>
        <taxon>Pucciniomycetes</taxon>
        <taxon>Pucciniales</taxon>
        <taxon>Sphaerophragmiaceae</taxon>
        <taxon>Austropuccinia</taxon>
    </lineage>
</organism>
<evidence type="ECO:0000256" key="1">
    <source>
        <dbReference type="SAM" id="MobiDB-lite"/>
    </source>
</evidence>